<dbReference type="SUPFAM" id="SSF46785">
    <property type="entry name" value="Winged helix' DNA-binding domain"/>
    <property type="match status" value="1"/>
</dbReference>
<feature type="domain" description="HRDC" evidence="24">
    <location>
        <begin position="1161"/>
        <end position="1243"/>
    </location>
</feature>
<evidence type="ECO:0000256" key="14">
    <source>
        <dbReference type="ARBA" id="ARBA00023235"/>
    </source>
</evidence>
<sequence length="1388" mass="154018">MPSRGGGKQKQGDLRTFFANASKKSSTIENASAFQPDSDDDFFPDENNPLISVQDKNENPCRKRKSEPYSRRSIPSVDSFDSFLDSDFEDDVVLLTPKKHCSESLVYEQKRSVPVVEQPDLMKETAMEEKYDPDQSLFPDDVELVDIQTDEPITSTEMDAEKFAAGKTEGELKSAKIELVSEEINPAKLGLDIPEEPKPKPAIENFPKVRIKSEPLPVIDTFPDDPPTSEKSKELLNFVASVDLHPALQQITTGMTSASRVEESLGYLKDLKMTVLEKLLEIHRQIPKSKYAELLGVDISAMEKIFSCLTRIDKRQKVNEVLLRTAVRNQSNSERDLPKIVGSDIGSELQIPAHVSPISASVSFDHPATTHLPKKPVGICSPHKKSSVNPPSASVATASSVGDTDFRNVASTSSRSESVDSPGVKRKFVFKRASNVGAAVPRTSLLGVPLEATSESTTRASFLSRPSDTPSANDVVGSNSPSNWNSPCGSSSHTSAVNDRVTTSNTTYPTFGNSPASSRNYANECNSTQAVAHPTYGHLPGQSTSYASPAATGSQAARTGFSFSQSKSVSKNQKSSFLNRENGFLTNTDASAAKFAGFGFQWSDSLREAFRKTFGLREFRKNQLEAINAALQGNDCFVLMPTGGGKSLCYQLPAVVEGGLTLVVSPLKSLIQDQVEKLNSLGIPAAHLSGEMSAAESHAITQQLFVRGSTLRLLYVTPEKINASDKFKDVMSSLHKRNELKRFVIDEAHCVSQWGHDFRPDYKKLSSLRKNYPNVPIMALTATATPRVRMDVIKQLEVQDPKWFLSSFNRTNLQYSVLQKKRGTIDEIIELILKDFRNQSGIVYCLSRQECENTANALVSAGIPAGPYHAGLTDKNRIAIQRRWINDEVKVVCATIAFGMGIDKPDVRFVIHFSLPKSVEGYYQESGRAGRDGEKAACILFYSFGDVNRLKKLIFSDRAASVEGRQIHLENLTKMSAYAENTKDCRRVLQLNYFGETFDSQQCALKPDTVCDNCQRTGNEGMTIDVTEICKEILVEIKRLSGTRRSYTLVHYLDVIRGSMAKKIVDQKHHELKFHGMLKEWPKVEVERLLRKLVTEGYLREKEFVTRENIVIFFVEPTSQCQTLFTGDCKIMFDYQTVGKRAKEIAAKTPNVCSKLDQAVADLQKQCYAELVMVCKTLAASLGPNIKYTSIMTVDALKEMSKKFPSTVDEMLSITSVTSVNFQKFGHALLDVTTRYNESFLGKWFMILLPKWKQGKSFYYNKWFMILPPKWKQGKSNSENPRADVLQADAMESELSSIEGSSSTSAYNSDAARMFENDDNFVSGPSRRSSGYSGRGRSKGGRGRRPPWARRGNFKPAKAGKRVTKPKGTVTVSKSMMTAALAMRSKKR</sequence>
<comment type="subcellular location">
    <subcellularLocation>
        <location evidence="2">Nucleus</location>
    </subcellularLocation>
</comment>
<feature type="region of interest" description="Disordered" evidence="23">
    <location>
        <begin position="453"/>
        <end position="497"/>
    </location>
</feature>
<feature type="compositionally biased region" description="Low complexity" evidence="23">
    <location>
        <begin position="1323"/>
        <end position="1332"/>
    </location>
</feature>
<keyword evidence="8" id="KW-0378">Hydrolase</keyword>
<dbReference type="PANTHER" id="PTHR13710:SF153">
    <property type="entry name" value="RECQ-LIKE DNA HELICASE BLM"/>
    <property type="match status" value="1"/>
</dbReference>
<evidence type="ECO:0000256" key="8">
    <source>
        <dbReference type="ARBA" id="ARBA00022801"/>
    </source>
</evidence>
<dbReference type="SMART" id="SM00487">
    <property type="entry name" value="DEXDc"/>
    <property type="match status" value="1"/>
</dbReference>
<keyword evidence="14" id="KW-0413">Isomerase</keyword>
<dbReference type="GO" id="GO:0046872">
    <property type="term" value="F:metal ion binding"/>
    <property type="evidence" value="ECO:0007669"/>
    <property type="project" value="UniProtKB-KW"/>
</dbReference>
<dbReference type="PROSITE" id="PS51194">
    <property type="entry name" value="HELICASE_CTER"/>
    <property type="match status" value="1"/>
</dbReference>
<dbReference type="InterPro" id="IPR027417">
    <property type="entry name" value="P-loop_NTPase"/>
</dbReference>
<dbReference type="InterPro" id="IPR001650">
    <property type="entry name" value="Helicase_C-like"/>
</dbReference>
<dbReference type="GO" id="GO:0003677">
    <property type="term" value="F:DNA binding"/>
    <property type="evidence" value="ECO:0007669"/>
    <property type="project" value="UniProtKB-KW"/>
</dbReference>
<feature type="compositionally biased region" description="Basic and acidic residues" evidence="23">
    <location>
        <begin position="55"/>
        <end position="70"/>
    </location>
</feature>
<dbReference type="InterPro" id="IPR036390">
    <property type="entry name" value="WH_DNA-bd_sf"/>
</dbReference>
<dbReference type="SMART" id="SM00490">
    <property type="entry name" value="HELICc"/>
    <property type="match status" value="1"/>
</dbReference>
<keyword evidence="10" id="KW-0862">Zinc</keyword>
<feature type="compositionally biased region" description="Polar residues" evidence="23">
    <location>
        <begin position="541"/>
        <end position="551"/>
    </location>
</feature>
<evidence type="ECO:0000256" key="18">
    <source>
        <dbReference type="ARBA" id="ARBA00044542"/>
    </source>
</evidence>
<dbReference type="GO" id="GO:0006260">
    <property type="term" value="P:DNA replication"/>
    <property type="evidence" value="ECO:0007669"/>
    <property type="project" value="UniProtKB-KW"/>
</dbReference>
<evidence type="ECO:0000256" key="20">
    <source>
        <dbReference type="ARBA" id="ARBA00073450"/>
    </source>
</evidence>
<dbReference type="Pfam" id="PF16124">
    <property type="entry name" value="RecQ_Zn_bind"/>
    <property type="match status" value="1"/>
</dbReference>
<dbReference type="GO" id="GO:0007131">
    <property type="term" value="P:reciprocal meiotic recombination"/>
    <property type="evidence" value="ECO:0007669"/>
    <property type="project" value="UniProtKB-ARBA"/>
</dbReference>
<dbReference type="SUPFAM" id="SSF47819">
    <property type="entry name" value="HRDC-like"/>
    <property type="match status" value="1"/>
</dbReference>
<keyword evidence="7" id="KW-0227">DNA damage</keyword>
<comment type="similarity">
    <text evidence="3">Belongs to the helicase family. RecQ subfamily.</text>
</comment>
<dbReference type="InterPro" id="IPR036388">
    <property type="entry name" value="WH-like_DNA-bd_sf"/>
</dbReference>
<dbReference type="Pfam" id="PF00271">
    <property type="entry name" value="Helicase_C"/>
    <property type="match status" value="1"/>
</dbReference>
<evidence type="ECO:0000256" key="4">
    <source>
        <dbReference type="ARBA" id="ARBA00022705"/>
    </source>
</evidence>
<dbReference type="GO" id="GO:0005524">
    <property type="term" value="F:ATP binding"/>
    <property type="evidence" value="ECO:0007669"/>
    <property type="project" value="UniProtKB-KW"/>
</dbReference>
<dbReference type="NCBIfam" id="TIGR00614">
    <property type="entry name" value="recQ_fam"/>
    <property type="match status" value="1"/>
</dbReference>
<dbReference type="Gene3D" id="1.10.150.80">
    <property type="entry name" value="HRDC domain"/>
    <property type="match status" value="1"/>
</dbReference>
<dbReference type="Pfam" id="PF00570">
    <property type="entry name" value="HRDC"/>
    <property type="match status" value="1"/>
</dbReference>
<evidence type="ECO:0000256" key="7">
    <source>
        <dbReference type="ARBA" id="ARBA00022763"/>
    </source>
</evidence>
<feature type="region of interest" description="Disordered" evidence="23">
    <location>
        <begin position="532"/>
        <end position="551"/>
    </location>
</feature>
<dbReference type="GO" id="GO:0009378">
    <property type="term" value="F:four-way junction helicase activity"/>
    <property type="evidence" value="ECO:0007669"/>
    <property type="project" value="TreeGrafter"/>
</dbReference>
<dbReference type="PROSITE" id="PS50967">
    <property type="entry name" value="HRDC"/>
    <property type="match status" value="1"/>
</dbReference>
<comment type="cofactor">
    <cofactor evidence="1">
        <name>Zn(2+)</name>
        <dbReference type="ChEBI" id="CHEBI:29105"/>
    </cofactor>
</comment>
<feature type="compositionally biased region" description="Low complexity" evidence="23">
    <location>
        <begin position="387"/>
        <end position="399"/>
    </location>
</feature>
<evidence type="ECO:0000256" key="1">
    <source>
        <dbReference type="ARBA" id="ARBA00001947"/>
    </source>
</evidence>
<dbReference type="FunFam" id="3.40.50.300:FF:000340">
    <property type="entry name" value="Bloom syndrome, RecQ helicase"/>
    <property type="match status" value="1"/>
</dbReference>
<dbReference type="Pfam" id="PF00270">
    <property type="entry name" value="DEAD"/>
    <property type="match status" value="1"/>
</dbReference>
<dbReference type="InterPro" id="IPR032284">
    <property type="entry name" value="RecQ_Zn-bd"/>
</dbReference>
<protein>
    <recommendedName>
        <fullName evidence="20">RecQ-like DNA helicase BLM</fullName>
        <ecNumber evidence="17">5.6.2.4</ecNumber>
    </recommendedName>
    <alternativeName>
        <fullName evidence="21">Bloom syndrome protein homolog</fullName>
    </alternativeName>
    <alternativeName>
        <fullName evidence="18">DNA 3'-5' helicase BLM</fullName>
    </alternativeName>
    <alternativeName>
        <fullName evidence="22">RecQ helicase homolog</fullName>
    </alternativeName>
</protein>
<evidence type="ECO:0000259" key="24">
    <source>
        <dbReference type="PROSITE" id="PS50967"/>
    </source>
</evidence>
<dbReference type="InterPro" id="IPR002121">
    <property type="entry name" value="HRDC_dom"/>
</dbReference>
<reference evidence="27" key="1">
    <citation type="submission" date="2020-11" db="EMBL/GenBank/DDBJ databases">
        <authorList>
            <person name="Tran Van P."/>
        </authorList>
    </citation>
    <scope>NUCLEOTIDE SEQUENCE</scope>
</reference>
<dbReference type="EMBL" id="CAJPEX010000459">
    <property type="protein sequence ID" value="CAG0915829.1"/>
    <property type="molecule type" value="Genomic_DNA"/>
</dbReference>
<dbReference type="Proteomes" id="UP000678499">
    <property type="component" value="Unassembled WGS sequence"/>
</dbReference>
<dbReference type="CDD" id="cd18794">
    <property type="entry name" value="SF2_C_RecQ"/>
    <property type="match status" value="1"/>
</dbReference>
<evidence type="ECO:0000256" key="2">
    <source>
        <dbReference type="ARBA" id="ARBA00004123"/>
    </source>
</evidence>
<dbReference type="OrthoDB" id="10261556at2759"/>
<comment type="catalytic activity">
    <reaction evidence="16">
        <text>Couples ATP hydrolysis with the unwinding of duplex DNA by translocating in the 3'-5' direction.</text>
        <dbReference type="EC" id="5.6.2.4"/>
    </reaction>
</comment>
<gene>
    <name evidence="27" type="ORF">NMOB1V02_LOCUS3466</name>
</gene>
<dbReference type="PROSITE" id="PS51192">
    <property type="entry name" value="HELICASE_ATP_BIND_1"/>
    <property type="match status" value="1"/>
</dbReference>
<dbReference type="SMART" id="SM00956">
    <property type="entry name" value="RQC"/>
    <property type="match status" value="1"/>
</dbReference>
<proteinExistence type="inferred from homology"/>
<keyword evidence="11" id="KW-0067">ATP-binding</keyword>
<dbReference type="FunFam" id="3.40.50.300:FF:000537">
    <property type="entry name" value="Bloom syndrome RecQ-like helicase"/>
    <property type="match status" value="1"/>
</dbReference>
<dbReference type="EMBL" id="OA882496">
    <property type="protein sequence ID" value="CAD7275677.1"/>
    <property type="molecule type" value="Genomic_DNA"/>
</dbReference>
<dbReference type="InterPro" id="IPR010997">
    <property type="entry name" value="HRDC-like_sf"/>
</dbReference>
<keyword evidence="12" id="KW-0238">DNA-binding</keyword>
<dbReference type="GO" id="GO:0016787">
    <property type="term" value="F:hydrolase activity"/>
    <property type="evidence" value="ECO:0007669"/>
    <property type="project" value="UniProtKB-KW"/>
</dbReference>
<evidence type="ECO:0000256" key="11">
    <source>
        <dbReference type="ARBA" id="ARBA00022840"/>
    </source>
</evidence>
<dbReference type="Gene3D" id="3.40.50.300">
    <property type="entry name" value="P-loop containing nucleotide triphosphate hydrolases"/>
    <property type="match status" value="2"/>
</dbReference>
<keyword evidence="13" id="KW-0234">DNA repair</keyword>
<feature type="region of interest" description="Disordered" evidence="23">
    <location>
        <begin position="1"/>
        <end position="73"/>
    </location>
</feature>
<evidence type="ECO:0000259" key="26">
    <source>
        <dbReference type="PROSITE" id="PS51194"/>
    </source>
</evidence>
<dbReference type="Gene3D" id="1.10.10.10">
    <property type="entry name" value="Winged helix-like DNA-binding domain superfamily/Winged helix DNA-binding domain"/>
    <property type="match status" value="1"/>
</dbReference>
<dbReference type="GO" id="GO:0005634">
    <property type="term" value="C:nucleus"/>
    <property type="evidence" value="ECO:0007669"/>
    <property type="project" value="UniProtKB-SubCell"/>
</dbReference>
<feature type="domain" description="Helicase C-terminal" evidence="26">
    <location>
        <begin position="824"/>
        <end position="973"/>
    </location>
</feature>
<feature type="region of interest" description="Disordered" evidence="23">
    <location>
        <begin position="1318"/>
        <end position="1371"/>
    </location>
</feature>
<keyword evidence="6" id="KW-0547">Nucleotide-binding</keyword>
<dbReference type="SUPFAM" id="SSF52540">
    <property type="entry name" value="P-loop containing nucleoside triphosphate hydrolases"/>
    <property type="match status" value="1"/>
</dbReference>
<evidence type="ECO:0000313" key="27">
    <source>
        <dbReference type="EMBL" id="CAD7275677.1"/>
    </source>
</evidence>
<dbReference type="Pfam" id="PF09382">
    <property type="entry name" value="RQC"/>
    <property type="match status" value="1"/>
</dbReference>
<dbReference type="PANTHER" id="PTHR13710">
    <property type="entry name" value="DNA HELICASE RECQ FAMILY MEMBER"/>
    <property type="match status" value="1"/>
</dbReference>
<dbReference type="SMART" id="SM00341">
    <property type="entry name" value="HRDC"/>
    <property type="match status" value="1"/>
</dbReference>
<dbReference type="InterPro" id="IPR044876">
    <property type="entry name" value="HRDC_dom_sf"/>
</dbReference>
<dbReference type="GO" id="GO:0005694">
    <property type="term" value="C:chromosome"/>
    <property type="evidence" value="ECO:0007669"/>
    <property type="project" value="TreeGrafter"/>
</dbReference>
<evidence type="ECO:0000256" key="21">
    <source>
        <dbReference type="ARBA" id="ARBA00076065"/>
    </source>
</evidence>
<evidence type="ECO:0000259" key="25">
    <source>
        <dbReference type="PROSITE" id="PS51192"/>
    </source>
</evidence>
<keyword evidence="15" id="KW-0539">Nucleus</keyword>
<keyword evidence="5" id="KW-0479">Metal-binding</keyword>
<evidence type="ECO:0000256" key="23">
    <source>
        <dbReference type="SAM" id="MobiDB-lite"/>
    </source>
</evidence>
<evidence type="ECO:0000256" key="9">
    <source>
        <dbReference type="ARBA" id="ARBA00022806"/>
    </source>
</evidence>
<evidence type="ECO:0000256" key="10">
    <source>
        <dbReference type="ARBA" id="ARBA00022833"/>
    </source>
</evidence>
<evidence type="ECO:0000256" key="22">
    <source>
        <dbReference type="ARBA" id="ARBA00076271"/>
    </source>
</evidence>
<dbReference type="GO" id="GO:0005737">
    <property type="term" value="C:cytoplasm"/>
    <property type="evidence" value="ECO:0007669"/>
    <property type="project" value="TreeGrafter"/>
</dbReference>
<evidence type="ECO:0000256" key="19">
    <source>
        <dbReference type="ARBA" id="ARBA00049360"/>
    </source>
</evidence>
<keyword evidence="9" id="KW-0347">Helicase</keyword>
<comment type="catalytic activity">
    <reaction evidence="19">
        <text>ATP + H2O = ADP + phosphate + H(+)</text>
        <dbReference type="Rhea" id="RHEA:13065"/>
        <dbReference type="ChEBI" id="CHEBI:15377"/>
        <dbReference type="ChEBI" id="CHEBI:15378"/>
        <dbReference type="ChEBI" id="CHEBI:30616"/>
        <dbReference type="ChEBI" id="CHEBI:43474"/>
        <dbReference type="ChEBI" id="CHEBI:456216"/>
    </reaction>
</comment>
<dbReference type="InterPro" id="IPR014001">
    <property type="entry name" value="Helicase_ATP-bd"/>
</dbReference>
<dbReference type="EC" id="5.6.2.4" evidence="17"/>
<dbReference type="GO" id="GO:0043138">
    <property type="term" value="F:3'-5' DNA helicase activity"/>
    <property type="evidence" value="ECO:0007669"/>
    <property type="project" value="UniProtKB-EC"/>
</dbReference>
<feature type="region of interest" description="Disordered" evidence="23">
    <location>
        <begin position="373"/>
        <end position="399"/>
    </location>
</feature>
<evidence type="ECO:0000256" key="5">
    <source>
        <dbReference type="ARBA" id="ARBA00022723"/>
    </source>
</evidence>
<evidence type="ECO:0000256" key="6">
    <source>
        <dbReference type="ARBA" id="ARBA00022741"/>
    </source>
</evidence>
<dbReference type="InterPro" id="IPR018982">
    <property type="entry name" value="RQC_domain"/>
</dbReference>
<evidence type="ECO:0000256" key="17">
    <source>
        <dbReference type="ARBA" id="ARBA00034808"/>
    </source>
</evidence>
<organism evidence="27">
    <name type="scientific">Notodromas monacha</name>
    <dbReference type="NCBI Taxonomy" id="399045"/>
    <lineage>
        <taxon>Eukaryota</taxon>
        <taxon>Metazoa</taxon>
        <taxon>Ecdysozoa</taxon>
        <taxon>Arthropoda</taxon>
        <taxon>Crustacea</taxon>
        <taxon>Oligostraca</taxon>
        <taxon>Ostracoda</taxon>
        <taxon>Podocopa</taxon>
        <taxon>Podocopida</taxon>
        <taxon>Cypridocopina</taxon>
        <taxon>Cypridoidea</taxon>
        <taxon>Cyprididae</taxon>
        <taxon>Notodromas</taxon>
    </lineage>
</organism>
<feature type="compositionally biased region" description="Basic residues" evidence="23">
    <location>
        <begin position="1336"/>
        <end position="1348"/>
    </location>
</feature>
<dbReference type="InterPro" id="IPR011545">
    <property type="entry name" value="DEAD/DEAH_box_helicase_dom"/>
</dbReference>
<evidence type="ECO:0000256" key="15">
    <source>
        <dbReference type="ARBA" id="ARBA00023242"/>
    </source>
</evidence>
<feature type="domain" description="Helicase ATP-binding" evidence="25">
    <location>
        <begin position="627"/>
        <end position="802"/>
    </location>
</feature>
<evidence type="ECO:0000256" key="16">
    <source>
        <dbReference type="ARBA" id="ARBA00034617"/>
    </source>
</evidence>
<keyword evidence="28" id="KW-1185">Reference proteome</keyword>
<name>A0A7R9BKT8_9CRUS</name>
<accession>A0A7R9BKT8</accession>
<dbReference type="InterPro" id="IPR004589">
    <property type="entry name" value="DNA_helicase_ATP-dep_RecQ"/>
</dbReference>
<evidence type="ECO:0000256" key="3">
    <source>
        <dbReference type="ARBA" id="ARBA00005446"/>
    </source>
</evidence>
<dbReference type="GO" id="GO:0000724">
    <property type="term" value="P:double-strand break repair via homologous recombination"/>
    <property type="evidence" value="ECO:0007669"/>
    <property type="project" value="TreeGrafter"/>
</dbReference>
<evidence type="ECO:0000256" key="12">
    <source>
        <dbReference type="ARBA" id="ARBA00023125"/>
    </source>
</evidence>
<evidence type="ECO:0000313" key="28">
    <source>
        <dbReference type="Proteomes" id="UP000678499"/>
    </source>
</evidence>
<keyword evidence="4" id="KW-0235">DNA replication</keyword>
<evidence type="ECO:0000256" key="13">
    <source>
        <dbReference type="ARBA" id="ARBA00023204"/>
    </source>
</evidence>